<dbReference type="Proteomes" id="UP000297753">
    <property type="component" value="Unassembled WGS sequence"/>
</dbReference>
<reference evidence="2 3" key="1">
    <citation type="submission" date="2019-01" db="EMBL/GenBank/DDBJ databases">
        <title>Vibrio BEI176 sp. nov, a marine bacterium isolated from China: eastern marignal seas.</title>
        <authorList>
            <person name="Li B."/>
        </authorList>
    </citation>
    <scope>NUCLEOTIDE SEQUENCE [LARGE SCALE GENOMIC DNA]</scope>
    <source>
        <strain evidence="2 3">BEI176</strain>
    </source>
</reference>
<sequence length="255" mass="28739">MSVIKRLNGPLIRLALLLAVLSSTACASTAPDDMPEWRVSVSSSSLFPTKVTKSYGTNHQENWTSQLHAFSQFMAKSDMRNVKKWLDGYDGYGLPLHTFTMVRGVQVSGRKSLPDEVNLYWTSLANTQFYVTRFDLDEKIKRIMASKDSYIGRSGDEISCYRTEIVFGLLPNGQAKVFLKGCGELIYLTELKPEKVMDKDAQGFSAEDYIKLSYLTRIQKRAEVAGATLDPIPWDKVNKVYSNGEVTELNESYTK</sequence>
<gene>
    <name evidence="2" type="ORF">ELS82_19525</name>
</gene>
<feature type="signal peptide" evidence="1">
    <location>
        <begin position="1"/>
        <end position="27"/>
    </location>
</feature>
<protein>
    <submittedName>
        <fullName evidence="2">DUF2931 family protein</fullName>
    </submittedName>
</protein>
<evidence type="ECO:0000256" key="1">
    <source>
        <dbReference type="SAM" id="SignalP"/>
    </source>
</evidence>
<proteinExistence type="predicted"/>
<name>A0A4Y8WAK3_9VIBR</name>
<organism evidence="2 3">
    <name type="scientific">Vibrio ouci</name>
    <dbReference type="NCBI Taxonomy" id="2499078"/>
    <lineage>
        <taxon>Bacteria</taxon>
        <taxon>Pseudomonadati</taxon>
        <taxon>Pseudomonadota</taxon>
        <taxon>Gammaproteobacteria</taxon>
        <taxon>Vibrionales</taxon>
        <taxon>Vibrionaceae</taxon>
        <taxon>Vibrio</taxon>
    </lineage>
</organism>
<keyword evidence="3" id="KW-1185">Reference proteome</keyword>
<dbReference type="Pfam" id="PF11153">
    <property type="entry name" value="DUF2931"/>
    <property type="match status" value="1"/>
</dbReference>
<accession>A0A4Y8WAK3</accession>
<dbReference type="AlphaFoldDB" id="A0A4Y8WAK3"/>
<dbReference type="RefSeq" id="WP_134836963.1">
    <property type="nucleotide sequence ID" value="NZ_SATR01000039.1"/>
</dbReference>
<comment type="caution">
    <text evidence="2">The sequence shown here is derived from an EMBL/GenBank/DDBJ whole genome shotgun (WGS) entry which is preliminary data.</text>
</comment>
<dbReference type="EMBL" id="SATR01000039">
    <property type="protein sequence ID" value="TFH89960.1"/>
    <property type="molecule type" value="Genomic_DNA"/>
</dbReference>
<keyword evidence="1" id="KW-0732">Signal</keyword>
<feature type="chain" id="PRO_5021346187" evidence="1">
    <location>
        <begin position="28"/>
        <end position="255"/>
    </location>
</feature>
<dbReference type="PROSITE" id="PS51257">
    <property type="entry name" value="PROKAR_LIPOPROTEIN"/>
    <property type="match status" value="1"/>
</dbReference>
<evidence type="ECO:0000313" key="2">
    <source>
        <dbReference type="EMBL" id="TFH89960.1"/>
    </source>
</evidence>
<dbReference type="OrthoDB" id="5830811at2"/>
<evidence type="ECO:0000313" key="3">
    <source>
        <dbReference type="Proteomes" id="UP000297753"/>
    </source>
</evidence>
<dbReference type="InterPro" id="IPR021326">
    <property type="entry name" value="DUF2931"/>
</dbReference>